<dbReference type="EMBL" id="JH767161">
    <property type="protein sequence ID" value="EQC32971.1"/>
    <property type="molecule type" value="Genomic_DNA"/>
</dbReference>
<evidence type="ECO:0000256" key="5">
    <source>
        <dbReference type="ARBA" id="ARBA00022692"/>
    </source>
</evidence>
<feature type="transmembrane region" description="Helical" evidence="9">
    <location>
        <begin position="1067"/>
        <end position="1086"/>
    </location>
</feature>
<keyword evidence="5 9" id="KW-0812">Transmembrane</keyword>
<keyword evidence="3" id="KW-0963">Cytoplasm</keyword>
<keyword evidence="6 9" id="KW-1133">Transmembrane helix</keyword>
<proteinExistence type="predicted"/>
<comment type="subcellular location">
    <subcellularLocation>
        <location evidence="2">Cytoplasm</location>
    </subcellularLocation>
    <subcellularLocation>
        <location evidence="1">Membrane</location>
        <topology evidence="1">Single-pass membrane protein</topology>
    </subcellularLocation>
</comment>
<dbReference type="Gene3D" id="2.30.29.30">
    <property type="entry name" value="Pleckstrin-homology domain (PH domain)/Phosphotyrosine-binding domain (PTB)"/>
    <property type="match status" value="1"/>
</dbReference>
<dbReference type="VEuPathDB" id="FungiDB:SDRG_09496"/>
<evidence type="ECO:0000259" key="10">
    <source>
        <dbReference type="PROSITE" id="PS51778"/>
    </source>
</evidence>
<evidence type="ECO:0000313" key="11">
    <source>
        <dbReference type="EMBL" id="EQC32971.1"/>
    </source>
</evidence>
<evidence type="ECO:0000256" key="6">
    <source>
        <dbReference type="ARBA" id="ARBA00022989"/>
    </source>
</evidence>
<gene>
    <name evidence="11" type="ORF">SDRG_09496</name>
</gene>
<dbReference type="Proteomes" id="UP000030762">
    <property type="component" value="Unassembled WGS sequence"/>
</dbReference>
<dbReference type="GeneID" id="19950223"/>
<dbReference type="GO" id="GO:0043226">
    <property type="term" value="C:organelle"/>
    <property type="evidence" value="ECO:0007669"/>
    <property type="project" value="UniProtKB-ARBA"/>
</dbReference>
<dbReference type="STRING" id="1156394.T0QE31"/>
<evidence type="ECO:0000256" key="4">
    <source>
        <dbReference type="ARBA" id="ARBA00022553"/>
    </source>
</evidence>
<dbReference type="SUPFAM" id="SSF103657">
    <property type="entry name" value="BAR/IMD domain-like"/>
    <property type="match status" value="2"/>
</dbReference>
<organism evidence="11 12">
    <name type="scientific">Saprolegnia diclina (strain VS20)</name>
    <dbReference type="NCBI Taxonomy" id="1156394"/>
    <lineage>
        <taxon>Eukaryota</taxon>
        <taxon>Sar</taxon>
        <taxon>Stramenopiles</taxon>
        <taxon>Oomycota</taxon>
        <taxon>Saprolegniomycetes</taxon>
        <taxon>Saprolegniales</taxon>
        <taxon>Saprolegniaceae</taxon>
        <taxon>Saprolegnia</taxon>
    </lineage>
</organism>
<feature type="domain" description="VASt" evidence="10">
    <location>
        <begin position="847"/>
        <end position="1024"/>
    </location>
</feature>
<keyword evidence="4" id="KW-0597">Phosphoprotein</keyword>
<dbReference type="SMART" id="SM00568">
    <property type="entry name" value="GRAM"/>
    <property type="match status" value="1"/>
</dbReference>
<dbReference type="RefSeq" id="XP_008613657.1">
    <property type="nucleotide sequence ID" value="XM_008615435.1"/>
</dbReference>
<dbReference type="PANTHER" id="PTHR23065">
    <property type="entry name" value="PROLINE-SERINE-THREONINE PHOSPHATASE INTERACTING PROTEIN 1"/>
    <property type="match status" value="1"/>
</dbReference>
<keyword evidence="12" id="KW-1185">Reference proteome</keyword>
<evidence type="ECO:0000256" key="8">
    <source>
        <dbReference type="SAM" id="MobiDB-lite"/>
    </source>
</evidence>
<dbReference type="AlphaFoldDB" id="T0QE31"/>
<dbReference type="InParanoid" id="T0QE31"/>
<dbReference type="Pfam" id="PF02893">
    <property type="entry name" value="GRAM"/>
    <property type="match status" value="1"/>
</dbReference>
<dbReference type="OrthoDB" id="74360at2759"/>
<evidence type="ECO:0000256" key="3">
    <source>
        <dbReference type="ARBA" id="ARBA00022490"/>
    </source>
</evidence>
<dbReference type="GO" id="GO:0005737">
    <property type="term" value="C:cytoplasm"/>
    <property type="evidence" value="ECO:0007669"/>
    <property type="project" value="TreeGrafter"/>
</dbReference>
<dbReference type="PANTHER" id="PTHR23065:SF7">
    <property type="entry name" value="NOSTRIN, ISOFORM H"/>
    <property type="match status" value="1"/>
</dbReference>
<dbReference type="InterPro" id="IPR031968">
    <property type="entry name" value="VASt"/>
</dbReference>
<feature type="compositionally biased region" description="Polar residues" evidence="8">
    <location>
        <begin position="823"/>
        <end position="833"/>
    </location>
</feature>
<evidence type="ECO:0000256" key="9">
    <source>
        <dbReference type="SAM" id="Phobius"/>
    </source>
</evidence>
<dbReference type="InterPro" id="IPR004182">
    <property type="entry name" value="GRAM"/>
</dbReference>
<dbReference type="Gene3D" id="1.20.1270.60">
    <property type="entry name" value="Arfaptin homology (AH) domain/BAR domain"/>
    <property type="match status" value="2"/>
</dbReference>
<keyword evidence="7 9" id="KW-0472">Membrane</keyword>
<evidence type="ECO:0000256" key="2">
    <source>
        <dbReference type="ARBA" id="ARBA00004496"/>
    </source>
</evidence>
<dbReference type="InterPro" id="IPR001060">
    <property type="entry name" value="FCH_dom"/>
</dbReference>
<evidence type="ECO:0000256" key="7">
    <source>
        <dbReference type="ARBA" id="ARBA00023136"/>
    </source>
</evidence>
<sequence>MQAGAEVVPVDSAMAAAATSPKPEPLAYDVHLFEAFPAVCAKGKNGVQTCQAMSLFLQDRANFEMLYSKQLGKIQQSPKSEDWAKQVASVWAAVHKAMASISAEHVDFASKHTTSIVAGIKACTLQQDTQIQRLTSEGLKIKSRYQDYATKANKTKERYDKKCADALELLASLNRKPDGDKSSDIFTKVWDSTKHLAFTSQDRQRTKIAAAMDDIVAAEAAYTRAVEALASQRTTYERSLKDNLRAFEVTEEQRIEYIKDLLLRTEKARLGTLKKIEAVIADMQAAIQSIDVLDDIEEGLVQGLGLQSPELTAETAWLLDPESTRLADLVTGVQSMSDQGVICTHAMLNTLVEYISAEETFVQALDKLSSIHGPTPNEKIETGLFASSNPVVADEGATLSAAWTAVVAQLQRVAYLHREFGSLLAEPVLLSLGTMKNEYDETKTALDADLGRLYGTILAERQAHWRLLTRLETKRKELEANQTTQTVNVDKEDMLHHLGLADSPSERERKLGWKVDQLRDEITDLSAQVDASAAALLDKADTFREELQRVLSGYTKNEKYRLDVKKSSLRSLVKAHDHLVLGLKHASQAIVTDVDQLSATADIQEFIQHVVDASPPTTEGPSLVPQLSTSPLLLEQLRRHTSTAKPKLVATPSNSNLARTIDETEDSNASDADAILDKKDELKDDKDSLLFAMGSAEFQRVFNLPASEQVVASFSCALYLNNFPCQGRLYLSQTHLCFTGWRDAFVVLPLTEITHMERKNTAIVVPNALELTTATQGRFFFASFLYRDECMQSVGQLRQIQQQMQAILTPSDDGTPDDDDSTASNSEGSETQVSLDIAEQETILSQDYDVVMDEVLSLPLAYVNKALWGPAAYLDALLKATGETNVSVGEWSPGPVQYTAFKRQETFQKVRTVTYTHNKKYMVGPSAIPTSQEQRLSFEDGVGLVVSVTATVADAPYHDYFRAESRWLFTPQPNGDTRLRTGVRLFWVKSTWLKKQIEGATASESKETMKLWAVKAMEAYKKTTATTTAKATPPTKAPSAVVPPVAAEVPKTTPPVATKMVLPEGRLVWGLALLAYLLVLLSLWRLGSLHQRSVALQEEQVALLRAMLQSVSDGQLRDVLQHVLPPH</sequence>
<dbReference type="Pfam" id="PF00611">
    <property type="entry name" value="FCH"/>
    <property type="match status" value="1"/>
</dbReference>
<protein>
    <recommendedName>
        <fullName evidence="10">VASt domain-containing protein</fullName>
    </recommendedName>
</protein>
<dbReference type="eggNOG" id="KOG1032">
    <property type="taxonomic scope" value="Eukaryota"/>
</dbReference>
<feature type="region of interest" description="Disordered" evidence="8">
    <location>
        <begin position="809"/>
        <end position="833"/>
    </location>
</feature>
<reference evidence="11 12" key="1">
    <citation type="submission" date="2012-04" db="EMBL/GenBank/DDBJ databases">
        <title>The Genome Sequence of Saprolegnia declina VS20.</title>
        <authorList>
            <consortium name="The Broad Institute Genome Sequencing Platform"/>
            <person name="Russ C."/>
            <person name="Nusbaum C."/>
            <person name="Tyler B."/>
            <person name="van West P."/>
            <person name="Dieguez-Uribeondo J."/>
            <person name="de Bruijn I."/>
            <person name="Tripathy S."/>
            <person name="Jiang R."/>
            <person name="Young S.K."/>
            <person name="Zeng Q."/>
            <person name="Gargeya S."/>
            <person name="Fitzgerald M."/>
            <person name="Haas B."/>
            <person name="Abouelleil A."/>
            <person name="Alvarado L."/>
            <person name="Arachchi H.M."/>
            <person name="Berlin A."/>
            <person name="Chapman S.B."/>
            <person name="Goldberg J."/>
            <person name="Griggs A."/>
            <person name="Gujja S."/>
            <person name="Hansen M."/>
            <person name="Howarth C."/>
            <person name="Imamovic A."/>
            <person name="Larimer J."/>
            <person name="McCowen C."/>
            <person name="Montmayeur A."/>
            <person name="Murphy C."/>
            <person name="Neiman D."/>
            <person name="Pearson M."/>
            <person name="Priest M."/>
            <person name="Roberts A."/>
            <person name="Saif S."/>
            <person name="Shea T."/>
            <person name="Sisk P."/>
            <person name="Sykes S."/>
            <person name="Wortman J."/>
            <person name="Nusbaum C."/>
            <person name="Birren B."/>
        </authorList>
    </citation>
    <scope>NUCLEOTIDE SEQUENCE [LARGE SCALE GENOMIC DNA]</scope>
    <source>
        <strain evidence="11 12">VS20</strain>
    </source>
</reference>
<dbReference type="InterPro" id="IPR011993">
    <property type="entry name" value="PH-like_dom_sf"/>
</dbReference>
<dbReference type="GO" id="GO:0005886">
    <property type="term" value="C:plasma membrane"/>
    <property type="evidence" value="ECO:0007669"/>
    <property type="project" value="TreeGrafter"/>
</dbReference>
<evidence type="ECO:0000313" key="12">
    <source>
        <dbReference type="Proteomes" id="UP000030762"/>
    </source>
</evidence>
<dbReference type="OMA" id="TYTHNKK"/>
<evidence type="ECO:0000256" key="1">
    <source>
        <dbReference type="ARBA" id="ARBA00004167"/>
    </source>
</evidence>
<dbReference type="InterPro" id="IPR027267">
    <property type="entry name" value="AH/BAR_dom_sf"/>
</dbReference>
<name>T0QE31_SAPDV</name>
<accession>T0QE31</accession>
<dbReference type="PROSITE" id="PS51778">
    <property type="entry name" value="VAST"/>
    <property type="match status" value="1"/>
</dbReference>
<dbReference type="Pfam" id="PF16016">
    <property type="entry name" value="VASt"/>
    <property type="match status" value="1"/>
</dbReference>